<accession>A0A177LYT9</accession>
<evidence type="ECO:0000313" key="3">
    <source>
        <dbReference type="Proteomes" id="UP000078090"/>
    </source>
</evidence>
<dbReference type="EMBL" id="LUUG01000110">
    <property type="protein sequence ID" value="OAH98204.1"/>
    <property type="molecule type" value="Genomic_DNA"/>
</dbReference>
<evidence type="ECO:0000313" key="2">
    <source>
        <dbReference type="EMBL" id="OAH98204.1"/>
    </source>
</evidence>
<dbReference type="Proteomes" id="UP000078090">
    <property type="component" value="Unassembled WGS sequence"/>
</dbReference>
<proteinExistence type="predicted"/>
<comment type="caution">
    <text evidence="2">The sequence shown here is derived from an EMBL/GenBank/DDBJ whole genome shotgun (WGS) entry which is preliminary data.</text>
</comment>
<sequence length="641" mass="72007">MPAAGLKFAKWALALSYCLWIAVAEADVSRHFEFLYVDANEGSASGGHAAIKFDRQVFHFQHIQPGLLRLYRNDAAAFEFAYGYQENRNIYGHRIDVSDDFFQALRDAFGRRLLIQNQQLLLLQALHDDQVLVSGLQNLGSAPPLPLKGLGYFLTQYRAAEAFSVEDGKHSNTSQVLQQLHEAIVNQYGEDFLATKRMQVWQTLQALKPDVAGNSTISEPTDTHFTATNSSFAEQYRNQLLNLAALDMLQARLSPRTESLLQIPEATFKLNAAQRNKLQDFRQRLFADLITLMRSRRSDWGYPLLVGMARLHALDHTVASGYLTVLDRSRSESDDLQATIIDEDNLPAALQYTQQVFAAASGHLDSPAALDEIAYSELELSATALIQSHKPNADRHALKLLPLTTTPSRPAAAELIGLPLPASELAHFQNSVTQEIETYQSQLQSLYGYNLLSRNCVTEIFRVINQTVAGISATAEESPNQASQRLLGGYLDERGLNMIPFVAYAQIADTYRLSASFQRAPYREQQRQLRYRQMPQWQVDLQESNTLSSTIYSRNREDAAFLFFTQDQIWPRPLLGSFNLAIAGGQGLYGFFSWPWDDGDNLRKGLKGIVVSLPELLFFNIRKGSFPGLLPEAKIYLPEVF</sequence>
<evidence type="ECO:0000256" key="1">
    <source>
        <dbReference type="SAM" id="SignalP"/>
    </source>
</evidence>
<feature type="signal peptide" evidence="1">
    <location>
        <begin position="1"/>
        <end position="26"/>
    </location>
</feature>
<feature type="chain" id="PRO_5008067461" evidence="1">
    <location>
        <begin position="27"/>
        <end position="641"/>
    </location>
</feature>
<protein>
    <submittedName>
        <fullName evidence="2">Uncharacterized protein</fullName>
    </submittedName>
</protein>
<dbReference type="AlphaFoldDB" id="A0A177LYT9"/>
<name>A0A177LYT9_METMH</name>
<keyword evidence="1" id="KW-0732">Signal</keyword>
<reference evidence="2 3" key="1">
    <citation type="submission" date="2016-03" db="EMBL/GenBank/DDBJ databases">
        <authorList>
            <person name="Ploux O."/>
        </authorList>
    </citation>
    <scope>NUCLEOTIDE SEQUENCE [LARGE SCALE GENOMIC DNA]</scope>
    <source>
        <strain evidence="2 3">R-45363</strain>
    </source>
</reference>
<gene>
    <name evidence="2" type="ORF">A1332_20690</name>
</gene>
<organism evidence="2 3">
    <name type="scientific">Methylomonas methanica</name>
    <dbReference type="NCBI Taxonomy" id="421"/>
    <lineage>
        <taxon>Bacteria</taxon>
        <taxon>Pseudomonadati</taxon>
        <taxon>Pseudomonadota</taxon>
        <taxon>Gammaproteobacteria</taxon>
        <taxon>Methylococcales</taxon>
        <taxon>Methylococcaceae</taxon>
        <taxon>Methylomonas</taxon>
    </lineage>
</organism>